<evidence type="ECO:0000256" key="1">
    <source>
        <dbReference type="ARBA" id="ARBA00022679"/>
    </source>
</evidence>
<keyword evidence="5" id="KW-1185">Reference proteome</keyword>
<feature type="domain" description="Glycosyl transferase family 1" evidence="2">
    <location>
        <begin position="211"/>
        <end position="373"/>
    </location>
</feature>
<dbReference type="InterPro" id="IPR001296">
    <property type="entry name" value="Glyco_trans_1"/>
</dbReference>
<evidence type="ECO:0000313" key="4">
    <source>
        <dbReference type="EMBL" id="RCX05302.1"/>
    </source>
</evidence>
<dbReference type="Gene3D" id="3.40.50.2000">
    <property type="entry name" value="Glycogen Phosphorylase B"/>
    <property type="match status" value="2"/>
</dbReference>
<dbReference type="InterPro" id="IPR028098">
    <property type="entry name" value="Glyco_trans_4-like_N"/>
</dbReference>
<dbReference type="GO" id="GO:0016757">
    <property type="term" value="F:glycosyltransferase activity"/>
    <property type="evidence" value="ECO:0007669"/>
    <property type="project" value="InterPro"/>
</dbReference>
<dbReference type="PANTHER" id="PTHR46401">
    <property type="entry name" value="GLYCOSYLTRANSFERASE WBBK-RELATED"/>
    <property type="match status" value="1"/>
</dbReference>
<keyword evidence="1 4" id="KW-0808">Transferase</keyword>
<dbReference type="GO" id="GO:0009103">
    <property type="term" value="P:lipopolysaccharide biosynthetic process"/>
    <property type="evidence" value="ECO:0007669"/>
    <property type="project" value="TreeGrafter"/>
</dbReference>
<comment type="caution">
    <text evidence="4">The sequence shown here is derived from an EMBL/GenBank/DDBJ whole genome shotgun (WGS) entry which is preliminary data.</text>
</comment>
<evidence type="ECO:0000259" key="2">
    <source>
        <dbReference type="Pfam" id="PF00534"/>
    </source>
</evidence>
<dbReference type="Pfam" id="PF00534">
    <property type="entry name" value="Glycos_transf_1"/>
    <property type="match status" value="1"/>
</dbReference>
<accession>A0A369A7H0</accession>
<dbReference type="SUPFAM" id="SSF53756">
    <property type="entry name" value="UDP-Glycosyltransferase/glycogen phosphorylase"/>
    <property type="match status" value="1"/>
</dbReference>
<dbReference type="AlphaFoldDB" id="A0A369A7H0"/>
<dbReference type="PANTHER" id="PTHR46401:SF2">
    <property type="entry name" value="GLYCOSYLTRANSFERASE WBBK-RELATED"/>
    <property type="match status" value="1"/>
</dbReference>
<proteinExistence type="predicted"/>
<dbReference type="CDD" id="cd03809">
    <property type="entry name" value="GT4_MtfB-like"/>
    <property type="match status" value="1"/>
</dbReference>
<evidence type="ECO:0000313" key="5">
    <source>
        <dbReference type="Proteomes" id="UP000253517"/>
    </source>
</evidence>
<organism evidence="4 5">
    <name type="scientific">Schleiferia thermophila</name>
    <dbReference type="NCBI Taxonomy" id="884107"/>
    <lineage>
        <taxon>Bacteria</taxon>
        <taxon>Pseudomonadati</taxon>
        <taxon>Bacteroidota</taxon>
        <taxon>Flavobacteriia</taxon>
        <taxon>Flavobacteriales</taxon>
        <taxon>Schleiferiaceae</taxon>
        <taxon>Schleiferia</taxon>
    </lineage>
</organism>
<sequence length="398" mass="46300">MFCNFIPYQWLKILKFVPKKTIAVRIAVNTRFLIPGRMEGIGWFTYHTLKIITQKHPEVEFIFLFDRPWDKGFVFGPNVHPVILRPPARHPVLWYLYFEYSIHEYLRRHRCDLFLSTDGFLSLRHKKTPQLAVIHDINFEHHPKFLPPLVRAYYRHFFPRYARHARRIATVSQWSANDLVKTYGVTSSKIDVVYNGASEIFAPISPAEKVSKRQMISDGKPYFIFVGAFNPRKNIEGLFRSFDLFADRIDRDFRLVIVGEKMHWTTSMQDSFRQMKHREKVIFAGRRQGRELNDILAASEGLWFVSNFEGFGIPIVEAFRAGVPVITSTVTSLPEVAGDAALLCNPADHYAIAEAMLRLARDSKLRNALIIKGMNRAKLFTWEDSAVRLWHSIEKTLL</sequence>
<protein>
    <submittedName>
        <fullName evidence="4">Glycosyltransferase involved in cell wall biosynthesis</fullName>
    </submittedName>
</protein>
<reference evidence="4 5" key="1">
    <citation type="submission" date="2018-07" db="EMBL/GenBank/DDBJ databases">
        <title>Genomic Encyclopedia of Type Strains, Phase IV (KMG-IV): sequencing the most valuable type-strain genomes for metagenomic binning, comparative biology and taxonomic classification.</title>
        <authorList>
            <person name="Goeker M."/>
        </authorList>
    </citation>
    <scope>NUCLEOTIDE SEQUENCE [LARGE SCALE GENOMIC DNA]</scope>
    <source>
        <strain evidence="4 5">DSM 21410</strain>
    </source>
</reference>
<gene>
    <name evidence="4" type="ORF">DES35_101587</name>
</gene>
<feature type="domain" description="Glycosyltransferase subfamily 4-like N-terminal" evidence="3">
    <location>
        <begin position="70"/>
        <end position="196"/>
    </location>
</feature>
<evidence type="ECO:0000259" key="3">
    <source>
        <dbReference type="Pfam" id="PF13439"/>
    </source>
</evidence>
<dbReference type="EMBL" id="QPJS01000001">
    <property type="protein sequence ID" value="RCX05302.1"/>
    <property type="molecule type" value="Genomic_DNA"/>
</dbReference>
<dbReference type="Proteomes" id="UP000253517">
    <property type="component" value="Unassembled WGS sequence"/>
</dbReference>
<name>A0A369A7H0_9FLAO</name>
<dbReference type="Pfam" id="PF13439">
    <property type="entry name" value="Glyco_transf_4"/>
    <property type="match status" value="1"/>
</dbReference>